<feature type="transmembrane region" description="Helical" evidence="1">
    <location>
        <begin position="99"/>
        <end position="118"/>
    </location>
</feature>
<feature type="transmembrane region" description="Helical" evidence="1">
    <location>
        <begin position="37"/>
        <end position="55"/>
    </location>
</feature>
<evidence type="ECO:0000256" key="1">
    <source>
        <dbReference type="SAM" id="Phobius"/>
    </source>
</evidence>
<keyword evidence="1" id="KW-0472">Membrane</keyword>
<feature type="transmembrane region" description="Helical" evidence="1">
    <location>
        <begin position="12"/>
        <end position="30"/>
    </location>
</feature>
<dbReference type="InterPro" id="IPR049458">
    <property type="entry name" value="EpsG-like"/>
</dbReference>
<organism evidence="2">
    <name type="scientific">Klebsiella sp. A1517</name>
    <dbReference type="NCBI Taxonomy" id="1497844"/>
    <lineage>
        <taxon>Bacteria</taxon>
        <taxon>Pseudomonadati</taxon>
        <taxon>Pseudomonadota</taxon>
        <taxon>Gammaproteobacteria</taxon>
        <taxon>Enterobacterales</taxon>
        <taxon>Enterobacteriaceae</taxon>
        <taxon>Klebsiella/Raoultella group</taxon>
        <taxon>Klebsiella</taxon>
    </lineage>
</organism>
<dbReference type="Pfam" id="PF14897">
    <property type="entry name" value="EpsG"/>
    <property type="match status" value="1"/>
</dbReference>
<proteinExistence type="predicted"/>
<feature type="transmembrane region" description="Helical" evidence="1">
    <location>
        <begin position="147"/>
        <end position="163"/>
    </location>
</feature>
<keyword evidence="1" id="KW-0812">Transmembrane</keyword>
<dbReference type="AlphaFoldDB" id="A0A0P0YTH8"/>
<accession>A0A0P0YTH8</accession>
<evidence type="ECO:0000313" key="2">
    <source>
        <dbReference type="EMBL" id="BAT24469.1"/>
    </source>
</evidence>
<feature type="transmembrane region" description="Helical" evidence="1">
    <location>
        <begin position="363"/>
        <end position="381"/>
    </location>
</feature>
<feature type="transmembrane region" description="Helical" evidence="1">
    <location>
        <begin position="305"/>
        <end position="327"/>
    </location>
</feature>
<dbReference type="EMBL" id="AB924614">
    <property type="protein sequence ID" value="BAT24469.1"/>
    <property type="molecule type" value="Genomic_DNA"/>
</dbReference>
<gene>
    <name evidence="2" type="primary">wzy</name>
</gene>
<reference evidence="2" key="1">
    <citation type="submission" date="2014-04" db="EMBL/GenBank/DDBJ databases">
        <authorList>
            <person name="Harrison E."/>
        </authorList>
    </citation>
    <scope>NUCLEOTIDE SEQUENCE</scope>
    <source>
        <strain evidence="2">A1517</strain>
    </source>
</reference>
<sequence length="390" mass="45051">MPLFLTNITLFLYFLISLFLLLLSVVSIICKSKKLDFIVFLIIGIMMVCFYGLRFPGNSDTRMYLQGFDSLSSLDSFMWSSGFYVLMKSIKIINNSHDAYIFLSSLYFVLAFMLVGILYCKDRYYKSLFLLTCFYSWSVLDLAVNTYRQGIAIPFIILGVYFLNSKKNILAVVAISIALTIHWGSSVIVALYFIAIYLSKHLRLLKIVTFFTLMLFTLSFFINFEFAGSLSKSSLISSLQVLFVGVDLTSKIDAYLGGGVVGARFYDMPSLQRLYFSGEIYIAILIFSFFFLTRKAKDPIITSGNFVMIYSFFTIVAFYGVVLISMTWFIRNFYWAVPITPVLYVLILQYYEKENVKKHHFLLLLFVIFQIAFSIETFWRAPLIDLVYPY</sequence>
<protein>
    <submittedName>
        <fullName evidence="2">O-antigen and lipid-linked capsular repeat unit polymerase</fullName>
    </submittedName>
</protein>
<feature type="transmembrane region" description="Helical" evidence="1">
    <location>
        <begin position="204"/>
        <end position="224"/>
    </location>
</feature>
<feature type="transmembrane region" description="Helical" evidence="1">
    <location>
        <begin position="169"/>
        <end position="197"/>
    </location>
</feature>
<keyword evidence="1" id="KW-1133">Transmembrane helix</keyword>
<feature type="transmembrane region" description="Helical" evidence="1">
    <location>
        <begin position="333"/>
        <end position="351"/>
    </location>
</feature>
<reference evidence="2" key="2">
    <citation type="journal article" date="2015" name="Sci. Rep.">
        <title>Genetic analysis of capsular polysaccharide synthesis gene clusters in 79 capsular types of Klebsiella spp.</title>
        <authorList>
            <person name="Pan Y.J."/>
            <person name="Lin T.L."/>
            <person name="Chen C.T."/>
            <person name="Chen Y.Y."/>
            <person name="Hsieh P.F."/>
            <person name="Hsu C.R."/>
            <person name="Wu M.C."/>
            <person name="Wang J.T."/>
        </authorList>
    </citation>
    <scope>NUCLEOTIDE SEQUENCE</scope>
    <source>
        <strain evidence="2">A1517</strain>
    </source>
</reference>
<feature type="transmembrane region" description="Helical" evidence="1">
    <location>
        <begin position="274"/>
        <end position="293"/>
    </location>
</feature>
<name>A0A0P0YTH8_9ENTR</name>